<keyword evidence="3" id="KW-1185">Reference proteome</keyword>
<proteinExistence type="predicted"/>
<comment type="caution">
    <text evidence="2">The sequence shown here is derived from an EMBL/GenBank/DDBJ whole genome shotgun (WGS) entry which is preliminary data.</text>
</comment>
<gene>
    <name evidence="2" type="ORF">DUI87_08837</name>
</gene>
<dbReference type="EMBL" id="QRBI01000105">
    <property type="protein sequence ID" value="RMC13755.1"/>
    <property type="molecule type" value="Genomic_DNA"/>
</dbReference>
<evidence type="ECO:0000313" key="3">
    <source>
        <dbReference type="Proteomes" id="UP000269221"/>
    </source>
</evidence>
<sequence length="180" mass="19955">MPFQPSWQQLQQQSYHQDNSRTLTGGQEHTRKVSVSFCPPESRSSMRLARIPSETSCSLWLMITARHCCHGYIGITASAVAQPENHEALRGNKAIKKEAVACSSRNVLCHMPQGCSWISENCYNPLTSPVRNKLRQRLVLAGPAALSEPACPTPQIQLRSQLDSLCVKELVLEQSDQASP</sequence>
<evidence type="ECO:0000256" key="1">
    <source>
        <dbReference type="SAM" id="MobiDB-lite"/>
    </source>
</evidence>
<feature type="compositionally biased region" description="Low complexity" evidence="1">
    <location>
        <begin position="1"/>
        <end position="17"/>
    </location>
</feature>
<organism evidence="2 3">
    <name type="scientific">Hirundo rustica rustica</name>
    <dbReference type="NCBI Taxonomy" id="333673"/>
    <lineage>
        <taxon>Eukaryota</taxon>
        <taxon>Metazoa</taxon>
        <taxon>Chordata</taxon>
        <taxon>Craniata</taxon>
        <taxon>Vertebrata</taxon>
        <taxon>Euteleostomi</taxon>
        <taxon>Archelosauria</taxon>
        <taxon>Archosauria</taxon>
        <taxon>Dinosauria</taxon>
        <taxon>Saurischia</taxon>
        <taxon>Theropoda</taxon>
        <taxon>Coelurosauria</taxon>
        <taxon>Aves</taxon>
        <taxon>Neognathae</taxon>
        <taxon>Neoaves</taxon>
        <taxon>Telluraves</taxon>
        <taxon>Australaves</taxon>
        <taxon>Passeriformes</taxon>
        <taxon>Sylvioidea</taxon>
        <taxon>Hirundinidae</taxon>
        <taxon>Hirundo</taxon>
    </lineage>
</organism>
<name>A0A3M0KL12_HIRRU</name>
<dbReference type="AlphaFoldDB" id="A0A3M0KL12"/>
<accession>A0A3M0KL12</accession>
<feature type="region of interest" description="Disordered" evidence="1">
    <location>
        <begin position="1"/>
        <end position="31"/>
    </location>
</feature>
<reference evidence="2 3" key="1">
    <citation type="submission" date="2018-07" db="EMBL/GenBank/DDBJ databases">
        <title>A high quality draft genome assembly of the barn swallow (H. rustica rustica).</title>
        <authorList>
            <person name="Formenti G."/>
            <person name="Chiara M."/>
            <person name="Poveda L."/>
            <person name="Francoijs K.-J."/>
            <person name="Bonisoli-Alquati A."/>
            <person name="Canova L."/>
            <person name="Gianfranceschi L."/>
            <person name="Horner D.S."/>
            <person name="Saino N."/>
        </authorList>
    </citation>
    <scope>NUCLEOTIDE SEQUENCE [LARGE SCALE GENOMIC DNA]</scope>
    <source>
        <strain evidence="2">Chelidonia</strain>
        <tissue evidence="2">Blood</tissue>
    </source>
</reference>
<evidence type="ECO:0000313" key="2">
    <source>
        <dbReference type="EMBL" id="RMC13755.1"/>
    </source>
</evidence>
<dbReference type="Proteomes" id="UP000269221">
    <property type="component" value="Unassembled WGS sequence"/>
</dbReference>
<protein>
    <submittedName>
        <fullName evidence="2">Uncharacterized protein</fullName>
    </submittedName>
</protein>